<accession>A0A3N2BLC6</accession>
<proteinExistence type="predicted"/>
<name>A0A3N2BLC6_9MICO</name>
<dbReference type="Proteomes" id="UP000266915">
    <property type="component" value="Unassembled WGS sequence"/>
</dbReference>
<comment type="caution">
    <text evidence="2">The sequence shown here is derived from an EMBL/GenBank/DDBJ whole genome shotgun (WGS) entry which is preliminary data.</text>
</comment>
<protein>
    <submittedName>
        <fullName evidence="2">Uncharacterized protein</fullName>
    </submittedName>
</protein>
<keyword evidence="3" id="KW-1185">Reference proteome</keyword>
<gene>
    <name evidence="2" type="ORF">EDD42_3923</name>
</gene>
<evidence type="ECO:0000313" key="2">
    <source>
        <dbReference type="EMBL" id="ROR75972.1"/>
    </source>
</evidence>
<sequence>MKIAPLRTNDPWFGRIMKDGQVASESLRGVPMESTVEVELVELLHGGPEENFRPYLHLRGELTSVVPEVELPYGVDELVLRRGSGLPIDAFYNFNPRQLGDLVAKGYFTDQFRVPEEMSGIPWAIPGSADFMIVAPELEDQPPLVFMTVHNQSELDLDEQNSGYDLSSYFPNYEQAPVVAAEVSRQSEPARGGSAHDIFSDVQFEEYRPGAIAPERSHDGGEWRSDVPAGVFERLVSEIQGSRVDEALTEDAVLAVEAPSPGSAEELYNTIVAPAIERARSGELYRAEETADTIQEQPQEPAAGGELAVDENGFLDLGEPDPELAPLPMESAETAQAARRTAAVRSARIRSELLEEEPLETAAESQHDL</sequence>
<reference evidence="2 3" key="1">
    <citation type="submission" date="2018-11" db="EMBL/GenBank/DDBJ databases">
        <title>Sequencing the genomes of 1000 actinobacteria strains.</title>
        <authorList>
            <person name="Klenk H.-P."/>
        </authorList>
    </citation>
    <scope>NUCLEOTIDE SEQUENCE [LARGE SCALE GENOMIC DNA]</scope>
    <source>
        <strain evidence="2 3">DSM 14012</strain>
    </source>
</reference>
<evidence type="ECO:0000256" key="1">
    <source>
        <dbReference type="SAM" id="MobiDB-lite"/>
    </source>
</evidence>
<dbReference type="EMBL" id="RKHL01000002">
    <property type="protein sequence ID" value="ROR75972.1"/>
    <property type="molecule type" value="Genomic_DNA"/>
</dbReference>
<feature type="compositionally biased region" description="Low complexity" evidence="1">
    <location>
        <begin position="331"/>
        <end position="343"/>
    </location>
</feature>
<dbReference type="AlphaFoldDB" id="A0A3N2BLC6"/>
<evidence type="ECO:0000313" key="3">
    <source>
        <dbReference type="Proteomes" id="UP000266915"/>
    </source>
</evidence>
<feature type="region of interest" description="Disordered" evidence="1">
    <location>
        <begin position="312"/>
        <end position="343"/>
    </location>
</feature>
<organism evidence="2 3">
    <name type="scientific">Plantibacter flavus</name>
    <dbReference type="NCBI Taxonomy" id="150123"/>
    <lineage>
        <taxon>Bacteria</taxon>
        <taxon>Bacillati</taxon>
        <taxon>Actinomycetota</taxon>
        <taxon>Actinomycetes</taxon>
        <taxon>Micrococcales</taxon>
        <taxon>Microbacteriaceae</taxon>
        <taxon>Plantibacter</taxon>
    </lineage>
</organism>